<feature type="compositionally biased region" description="Basic and acidic residues" evidence="1">
    <location>
        <begin position="245"/>
        <end position="256"/>
    </location>
</feature>
<name>A0ABR2QIL1_9ROSI</name>
<sequence length="288" mass="32449">MSKDARVACSGFDGSKNPLGLGLGSAEDVKVWEDTRCPICMENPHNARILRCSSFEKGCRPFMCNTSYRHSNCFDQFCKSSAAVLPEIPLTSTCRSWRCQSPKLLCPLCRGEIYGWTLVEAARQFMDNRARSCSSETCDFSGTYRQLRKHARSQHPNVRPTEVDSKRQTDWTRFELLRDYEDAQLQFELSRDYEDAQLQFELLRDYEDAHIQPASGEESPSEDSDSGEEGSTSEDSDSGEESSTSEDRDSRMKLGDNGDPLSSRCKVELGIGCLPEQEGRTEPKPGCR</sequence>
<dbReference type="PANTHER" id="PTHR31197">
    <property type="entry name" value="OS01G0612600 PROTEIN"/>
    <property type="match status" value="1"/>
</dbReference>
<protein>
    <submittedName>
        <fullName evidence="2">Uncharacterized protein</fullName>
    </submittedName>
</protein>
<accession>A0ABR2QIL1</accession>
<reference evidence="2 3" key="1">
    <citation type="journal article" date="2024" name="G3 (Bethesda)">
        <title>Genome assembly of Hibiscus sabdariffa L. provides insights into metabolisms of medicinal natural products.</title>
        <authorList>
            <person name="Kim T."/>
        </authorList>
    </citation>
    <scope>NUCLEOTIDE SEQUENCE [LARGE SCALE GENOMIC DNA]</scope>
    <source>
        <strain evidence="2">TK-2024</strain>
        <tissue evidence="2">Old leaves</tissue>
    </source>
</reference>
<evidence type="ECO:0000313" key="3">
    <source>
        <dbReference type="Proteomes" id="UP001396334"/>
    </source>
</evidence>
<organism evidence="2 3">
    <name type="scientific">Hibiscus sabdariffa</name>
    <name type="common">roselle</name>
    <dbReference type="NCBI Taxonomy" id="183260"/>
    <lineage>
        <taxon>Eukaryota</taxon>
        <taxon>Viridiplantae</taxon>
        <taxon>Streptophyta</taxon>
        <taxon>Embryophyta</taxon>
        <taxon>Tracheophyta</taxon>
        <taxon>Spermatophyta</taxon>
        <taxon>Magnoliopsida</taxon>
        <taxon>eudicotyledons</taxon>
        <taxon>Gunneridae</taxon>
        <taxon>Pentapetalae</taxon>
        <taxon>rosids</taxon>
        <taxon>malvids</taxon>
        <taxon>Malvales</taxon>
        <taxon>Malvaceae</taxon>
        <taxon>Malvoideae</taxon>
        <taxon>Hibiscus</taxon>
    </lineage>
</organism>
<proteinExistence type="predicted"/>
<feature type="compositionally biased region" description="Acidic residues" evidence="1">
    <location>
        <begin position="219"/>
        <end position="244"/>
    </location>
</feature>
<keyword evidence="3" id="KW-1185">Reference proteome</keyword>
<dbReference type="InterPro" id="IPR012866">
    <property type="entry name" value="DUF1644"/>
</dbReference>
<evidence type="ECO:0000256" key="1">
    <source>
        <dbReference type="SAM" id="MobiDB-lite"/>
    </source>
</evidence>
<dbReference type="Proteomes" id="UP001396334">
    <property type="component" value="Unassembled WGS sequence"/>
</dbReference>
<dbReference type="Pfam" id="PF07800">
    <property type="entry name" value="DUF1644"/>
    <property type="match status" value="1"/>
</dbReference>
<evidence type="ECO:0000313" key="2">
    <source>
        <dbReference type="EMBL" id="KAK9000503.1"/>
    </source>
</evidence>
<feature type="region of interest" description="Disordered" evidence="1">
    <location>
        <begin position="212"/>
        <end position="264"/>
    </location>
</feature>
<dbReference type="EMBL" id="JBBPBN010000037">
    <property type="protein sequence ID" value="KAK9000503.1"/>
    <property type="molecule type" value="Genomic_DNA"/>
</dbReference>
<comment type="caution">
    <text evidence="2">The sequence shown here is derived from an EMBL/GenBank/DDBJ whole genome shotgun (WGS) entry which is preliminary data.</text>
</comment>
<dbReference type="PANTHER" id="PTHR31197:SF29">
    <property type="entry name" value="C2H2-TYPE DOMAIN-CONTAINING PROTEIN"/>
    <property type="match status" value="1"/>
</dbReference>
<gene>
    <name evidence="2" type="ORF">V6N11_080996</name>
</gene>